<dbReference type="Pfam" id="PF00668">
    <property type="entry name" value="Condensation"/>
    <property type="match status" value="1"/>
</dbReference>
<dbReference type="InterPro" id="IPR023213">
    <property type="entry name" value="CAT-like_dom_sf"/>
</dbReference>
<dbReference type="Pfam" id="PF00975">
    <property type="entry name" value="Thioesterase"/>
    <property type="match status" value="1"/>
</dbReference>
<dbReference type="Gene3D" id="1.10.1200.10">
    <property type="entry name" value="ACP-like"/>
    <property type="match status" value="1"/>
</dbReference>
<dbReference type="SUPFAM" id="SSF53474">
    <property type="entry name" value="alpha/beta-Hydrolases"/>
    <property type="match status" value="1"/>
</dbReference>
<dbReference type="RefSeq" id="WP_381604317.1">
    <property type="nucleotide sequence ID" value="NZ_JBHTEB010000001.1"/>
</dbReference>
<name>A0ABW2VZP8_9ACTN</name>
<evidence type="ECO:0000313" key="5">
    <source>
        <dbReference type="EMBL" id="MFD0312733.1"/>
    </source>
</evidence>
<dbReference type="InterPro" id="IPR020806">
    <property type="entry name" value="PKS_PP-bd"/>
</dbReference>
<dbReference type="Proteomes" id="UP001597023">
    <property type="component" value="Unassembled WGS sequence"/>
</dbReference>
<feature type="domain" description="Carrier" evidence="4">
    <location>
        <begin position="460"/>
        <end position="534"/>
    </location>
</feature>
<keyword evidence="6" id="KW-1185">Reference proteome</keyword>
<gene>
    <name evidence="5" type="ORF">ACFQZ6_00475</name>
</gene>
<dbReference type="InterPro" id="IPR001031">
    <property type="entry name" value="Thioesterase"/>
</dbReference>
<dbReference type="Gene3D" id="3.40.50.1820">
    <property type="entry name" value="alpha/beta hydrolase"/>
    <property type="match status" value="1"/>
</dbReference>
<dbReference type="SUPFAM" id="SSF47336">
    <property type="entry name" value="ACP-like"/>
    <property type="match status" value="1"/>
</dbReference>
<dbReference type="Pfam" id="PF00550">
    <property type="entry name" value="PP-binding"/>
    <property type="match status" value="1"/>
</dbReference>
<dbReference type="SUPFAM" id="SSF52777">
    <property type="entry name" value="CoA-dependent acyltransferases"/>
    <property type="match status" value="2"/>
</dbReference>
<organism evidence="5 6">
    <name type="scientific">Streptomyces flavalbus</name>
    <dbReference type="NCBI Taxonomy" id="2665155"/>
    <lineage>
        <taxon>Bacteria</taxon>
        <taxon>Bacillati</taxon>
        <taxon>Actinomycetota</taxon>
        <taxon>Actinomycetes</taxon>
        <taxon>Kitasatosporales</taxon>
        <taxon>Streptomycetaceae</taxon>
        <taxon>Streptomyces</taxon>
    </lineage>
</organism>
<evidence type="ECO:0000313" key="6">
    <source>
        <dbReference type="Proteomes" id="UP001597023"/>
    </source>
</evidence>
<comment type="cofactor">
    <cofactor evidence="1">
        <name>pantetheine 4'-phosphate</name>
        <dbReference type="ChEBI" id="CHEBI:47942"/>
    </cofactor>
</comment>
<evidence type="ECO:0000256" key="2">
    <source>
        <dbReference type="ARBA" id="ARBA00022450"/>
    </source>
</evidence>
<dbReference type="InterPro" id="IPR001242">
    <property type="entry name" value="Condensation_dom"/>
</dbReference>
<dbReference type="PANTHER" id="PTHR45527:SF1">
    <property type="entry name" value="FATTY ACID SYNTHASE"/>
    <property type="match status" value="1"/>
</dbReference>
<dbReference type="PROSITE" id="PS50075">
    <property type="entry name" value="CARRIER"/>
    <property type="match status" value="1"/>
</dbReference>
<dbReference type="PROSITE" id="PS00012">
    <property type="entry name" value="PHOSPHOPANTETHEINE"/>
    <property type="match status" value="1"/>
</dbReference>
<dbReference type="InterPro" id="IPR009081">
    <property type="entry name" value="PP-bd_ACP"/>
</dbReference>
<proteinExistence type="predicted"/>
<protein>
    <submittedName>
        <fullName evidence="5">Condensation domain-containing protein</fullName>
    </submittedName>
</protein>
<dbReference type="InterPro" id="IPR029058">
    <property type="entry name" value="AB_hydrolase_fold"/>
</dbReference>
<reference evidence="6" key="1">
    <citation type="journal article" date="2019" name="Int. J. Syst. Evol. Microbiol.">
        <title>The Global Catalogue of Microorganisms (GCM) 10K type strain sequencing project: providing services to taxonomists for standard genome sequencing and annotation.</title>
        <authorList>
            <consortium name="The Broad Institute Genomics Platform"/>
            <consortium name="The Broad Institute Genome Sequencing Center for Infectious Disease"/>
            <person name="Wu L."/>
            <person name="Ma J."/>
        </authorList>
    </citation>
    <scope>NUCLEOTIDE SEQUENCE [LARGE SCALE GENOMIC DNA]</scope>
    <source>
        <strain evidence="6">CGMCC 4.7400</strain>
    </source>
</reference>
<evidence type="ECO:0000256" key="3">
    <source>
        <dbReference type="ARBA" id="ARBA00022553"/>
    </source>
</evidence>
<comment type="caution">
    <text evidence="5">The sequence shown here is derived from an EMBL/GenBank/DDBJ whole genome shotgun (WGS) entry which is preliminary data.</text>
</comment>
<keyword evidence="2" id="KW-0596">Phosphopantetheine</keyword>
<dbReference type="InterPro" id="IPR036736">
    <property type="entry name" value="ACP-like_sf"/>
</dbReference>
<dbReference type="EMBL" id="JBHTEB010000001">
    <property type="protein sequence ID" value="MFD0312733.1"/>
    <property type="molecule type" value="Genomic_DNA"/>
</dbReference>
<accession>A0ABW2VZP8</accession>
<dbReference type="PANTHER" id="PTHR45527">
    <property type="entry name" value="NONRIBOSOMAL PEPTIDE SYNTHETASE"/>
    <property type="match status" value="1"/>
</dbReference>
<dbReference type="Gene3D" id="3.30.559.10">
    <property type="entry name" value="Chloramphenicol acetyltransferase-like domain"/>
    <property type="match status" value="1"/>
</dbReference>
<evidence type="ECO:0000259" key="4">
    <source>
        <dbReference type="PROSITE" id="PS50075"/>
    </source>
</evidence>
<evidence type="ECO:0000256" key="1">
    <source>
        <dbReference type="ARBA" id="ARBA00001957"/>
    </source>
</evidence>
<dbReference type="InterPro" id="IPR006162">
    <property type="entry name" value="Ppantetheine_attach_site"/>
</dbReference>
<keyword evidence="3" id="KW-0597">Phosphoprotein</keyword>
<dbReference type="SMART" id="SM00823">
    <property type="entry name" value="PKS_PP"/>
    <property type="match status" value="1"/>
</dbReference>
<dbReference type="Gene3D" id="3.30.559.30">
    <property type="entry name" value="Nonribosomal peptide synthetase, condensation domain"/>
    <property type="match status" value="1"/>
</dbReference>
<sequence length="800" mass="84051">MTSLPEEIPSSPAQEALWWIQHRAERKDLYNLTWRLRVPRLDAGVLDAAWRLVVERHEALRTAFARRGEGVVQVIHPVGDQDAVAPVQVVGWRTAPAGWTPGSLLDAVAGRLHAAPFDLESAPLARVALVSVGEVHDLLITVHHSVLDGWAMHLVVDDLRTAYEAVRAGGPSAVTAARVFPEPAVPYRTFGRGGEGSAGARAERAYWTGRLRGVRAAALVPDGDGSGGSRAAVRHRLSGPARDAVAAIAARVGSTAFAVQLAAVRTVLARGGASGRTALGVVVANRLGQEDQRRVGYCANTVLLADEVTDADRFDDVVGRVRDSLWESLPYQHVNFSEVFAELSAEDRAALGSTPPVLVTHHGGIGSGLTLGGGPARLLPSPSTSARCQLLVGVFEGDGETVLEVEYDTDQLREDAVRAFLDDVEAVLTAPDGLVGDLRVSSRAVAGVPASRRGGPVVASGSGLPVDGLLADWERVLGTAVRADDDFFAVGGHSLQVLELVAAVEAAAGRELDVPEWLEEPTPRRMAELLASAAGAEEFEGPARGITRVTLRDGVPGGPHLHMVHGAGVGSVPYRELAAALPADWRVTVGEDGGTGPTTVEELVARHLEPLLDGGPLPDLLGGWSMGGLLAHAMAAELRRRGLGGPPLLLLDPPVPGDFTQAGSPVDVFADGVLRAGGAEVPDLLRLGDRADRGVTTLAALLRAAGGEAPPDALRARYLLHERHTAALRGYRDAPLLADVPALLVAADLTDADVARWRALFAGPLRTARVPVDHYALLRGDAVRRVADLAAELLPTAAPR</sequence>